<organism evidence="1 2">
    <name type="scientific">Botrytis porri</name>
    <dbReference type="NCBI Taxonomy" id="87229"/>
    <lineage>
        <taxon>Eukaryota</taxon>
        <taxon>Fungi</taxon>
        <taxon>Dikarya</taxon>
        <taxon>Ascomycota</taxon>
        <taxon>Pezizomycotina</taxon>
        <taxon>Leotiomycetes</taxon>
        <taxon>Helotiales</taxon>
        <taxon>Sclerotiniaceae</taxon>
        <taxon>Botrytis</taxon>
    </lineage>
</organism>
<accession>A0A4Z1KS92</accession>
<protein>
    <submittedName>
        <fullName evidence="1">Uncharacterized protein</fullName>
    </submittedName>
</protein>
<name>A0A4Z1KS92_9HELO</name>
<reference evidence="1 2" key="1">
    <citation type="submission" date="2017-12" db="EMBL/GenBank/DDBJ databases">
        <title>Comparative genomics of Botrytis spp.</title>
        <authorList>
            <person name="Valero-Jimenez C.A."/>
            <person name="Tapia P."/>
            <person name="Veloso J."/>
            <person name="Silva-Moreno E."/>
            <person name="Staats M."/>
            <person name="Valdes J.H."/>
            <person name="Van Kan J.A.L."/>
        </authorList>
    </citation>
    <scope>NUCLEOTIDE SEQUENCE [LARGE SCALE GENOMIC DNA]</scope>
    <source>
        <strain evidence="1 2">MUCL3349</strain>
    </source>
</reference>
<dbReference type="Proteomes" id="UP000297280">
    <property type="component" value="Unassembled WGS sequence"/>
</dbReference>
<keyword evidence="2" id="KW-1185">Reference proteome</keyword>
<sequence length="97" mass="10255">MHIVGAGTLPCILVPFIDSGMSKKKTFPGPKVRLKISALGARSGRLVVQFEKARVVTPSISTDPFTLVLLTAEDSKWYIGLGTGNETESIGLLGLVG</sequence>
<proteinExistence type="predicted"/>
<gene>
    <name evidence="1" type="ORF">BPOR_0396g00010</name>
</gene>
<dbReference type="AlphaFoldDB" id="A0A4Z1KS92"/>
<evidence type="ECO:0000313" key="2">
    <source>
        <dbReference type="Proteomes" id="UP000297280"/>
    </source>
</evidence>
<evidence type="ECO:0000313" key="1">
    <source>
        <dbReference type="EMBL" id="TGO85429.1"/>
    </source>
</evidence>
<comment type="caution">
    <text evidence="1">The sequence shown here is derived from an EMBL/GenBank/DDBJ whole genome shotgun (WGS) entry which is preliminary data.</text>
</comment>
<dbReference type="EMBL" id="PQXO01000395">
    <property type="protein sequence ID" value="TGO85429.1"/>
    <property type="molecule type" value="Genomic_DNA"/>
</dbReference>